<keyword evidence="1" id="KW-1133">Transmembrane helix</keyword>
<gene>
    <name evidence="2" type="ORF">BO78DRAFT_472123</name>
</gene>
<protein>
    <submittedName>
        <fullName evidence="2">Uncharacterized protein</fullName>
    </submittedName>
</protein>
<dbReference type="VEuPathDB" id="FungiDB:BO78DRAFT_472123"/>
<evidence type="ECO:0000313" key="2">
    <source>
        <dbReference type="EMBL" id="PYI03242.1"/>
    </source>
</evidence>
<sequence>MDFELSFPKCIGVPVLATIGLIFLPPLTGFDDEKWGLLGQFASTLRELYPPVGRFILQLLFVMFFVFPVVLVFFMVLSLLISVILSRYDRACRKSVARSMGEKQDGV</sequence>
<keyword evidence="3" id="KW-1185">Reference proteome</keyword>
<feature type="transmembrane region" description="Helical" evidence="1">
    <location>
        <begin position="55"/>
        <end position="85"/>
    </location>
</feature>
<proteinExistence type="predicted"/>
<feature type="transmembrane region" description="Helical" evidence="1">
    <location>
        <begin position="7"/>
        <end position="27"/>
    </location>
</feature>
<evidence type="ECO:0000313" key="3">
    <source>
        <dbReference type="Proteomes" id="UP000248423"/>
    </source>
</evidence>
<dbReference type="Proteomes" id="UP000248423">
    <property type="component" value="Unassembled WGS sequence"/>
</dbReference>
<dbReference type="AlphaFoldDB" id="A0A319DZK2"/>
<keyword evidence="1" id="KW-0812">Transmembrane</keyword>
<reference evidence="2 3" key="1">
    <citation type="submission" date="2018-02" db="EMBL/GenBank/DDBJ databases">
        <title>The genomes of Aspergillus section Nigri reveals drivers in fungal speciation.</title>
        <authorList>
            <consortium name="DOE Joint Genome Institute"/>
            <person name="Vesth T.C."/>
            <person name="Nybo J."/>
            <person name="Theobald S."/>
            <person name="Brandl J."/>
            <person name="Frisvad J.C."/>
            <person name="Nielsen K.F."/>
            <person name="Lyhne E.K."/>
            <person name="Kogle M.E."/>
            <person name="Kuo A."/>
            <person name="Riley R."/>
            <person name="Clum A."/>
            <person name="Nolan M."/>
            <person name="Lipzen A."/>
            <person name="Salamov A."/>
            <person name="Henrissat B."/>
            <person name="Wiebenga A."/>
            <person name="De vries R.P."/>
            <person name="Grigoriev I.V."/>
            <person name="Mortensen U.H."/>
            <person name="Andersen M.R."/>
            <person name="Baker S.E."/>
        </authorList>
    </citation>
    <scope>NUCLEOTIDE SEQUENCE [LARGE SCALE GENOMIC DNA]</scope>
    <source>
        <strain evidence="2 3">CBS 121057</strain>
    </source>
</reference>
<name>A0A319DZK2_ASPSB</name>
<keyword evidence="1" id="KW-0472">Membrane</keyword>
<dbReference type="OrthoDB" id="10542020at2759"/>
<organism evidence="2 3">
    <name type="scientific">Aspergillus sclerotiicarbonarius (strain CBS 121057 / IBT 28362)</name>
    <dbReference type="NCBI Taxonomy" id="1448318"/>
    <lineage>
        <taxon>Eukaryota</taxon>
        <taxon>Fungi</taxon>
        <taxon>Dikarya</taxon>
        <taxon>Ascomycota</taxon>
        <taxon>Pezizomycotina</taxon>
        <taxon>Eurotiomycetes</taxon>
        <taxon>Eurotiomycetidae</taxon>
        <taxon>Eurotiales</taxon>
        <taxon>Aspergillaceae</taxon>
        <taxon>Aspergillus</taxon>
        <taxon>Aspergillus subgen. Circumdati</taxon>
    </lineage>
</organism>
<accession>A0A319DZK2</accession>
<evidence type="ECO:0000256" key="1">
    <source>
        <dbReference type="SAM" id="Phobius"/>
    </source>
</evidence>
<dbReference type="EMBL" id="KZ826383">
    <property type="protein sequence ID" value="PYI03242.1"/>
    <property type="molecule type" value="Genomic_DNA"/>
</dbReference>